<keyword evidence="4 8" id="KW-0028">Amino-acid biosynthesis</keyword>
<dbReference type="PANTHER" id="PTHR21039">
    <property type="entry name" value="HISTIDINOL PHOSPHATASE-RELATED"/>
    <property type="match status" value="1"/>
</dbReference>
<comment type="catalytic activity">
    <reaction evidence="7 8">
        <text>L-histidinol phosphate + H2O = L-histidinol + phosphate</text>
        <dbReference type="Rhea" id="RHEA:14465"/>
        <dbReference type="ChEBI" id="CHEBI:15377"/>
        <dbReference type="ChEBI" id="CHEBI:43474"/>
        <dbReference type="ChEBI" id="CHEBI:57699"/>
        <dbReference type="ChEBI" id="CHEBI:57980"/>
        <dbReference type="EC" id="3.1.3.15"/>
    </reaction>
</comment>
<comment type="caution">
    <text evidence="10">The sequence shown here is derived from an EMBL/GenBank/DDBJ whole genome shotgun (WGS) entry which is preliminary data.</text>
</comment>
<evidence type="ECO:0000256" key="8">
    <source>
        <dbReference type="RuleBase" id="RU366003"/>
    </source>
</evidence>
<dbReference type="GO" id="GO:0004401">
    <property type="term" value="F:histidinol-phosphatase activity"/>
    <property type="evidence" value="ECO:0007669"/>
    <property type="project" value="UniProtKB-UniRule"/>
</dbReference>
<protein>
    <recommendedName>
        <fullName evidence="3 8">Histidinol-phosphatase</fullName>
        <shortName evidence="8">HolPase</shortName>
        <ecNumber evidence="3 8">3.1.3.15</ecNumber>
    </recommendedName>
</protein>
<evidence type="ECO:0000256" key="6">
    <source>
        <dbReference type="ARBA" id="ARBA00023102"/>
    </source>
</evidence>
<sequence>MRSLPDHHTHHLRCGHAVGSLDDVAASALVRGLPAVGLSDHAPLLFLPGDHPAPLIAMPASEFPAYAEEMQHVKARYAGRLRVLASVEADYVPGSEAAYRHLLASPLDYVLGSVHWIDGWSLFSAELPGGWTPEHAWSRALALTREAAASGFADVIAHLDVLKTKGHLPERWHTPELDDTLEAIGASGKAIELNTSGWRKPVGECFPSPAILHLAARRGIPVCLGSDAHDPQDVGADFERAARVLYDAGYRETVTWEGRERRVIPLA</sequence>
<evidence type="ECO:0000256" key="2">
    <source>
        <dbReference type="ARBA" id="ARBA00009152"/>
    </source>
</evidence>
<dbReference type="EMBL" id="BMQL01000009">
    <property type="protein sequence ID" value="GGR08076.1"/>
    <property type="molecule type" value="Genomic_DNA"/>
</dbReference>
<proteinExistence type="inferred from homology"/>
<dbReference type="EC" id="3.1.3.15" evidence="3 8"/>
<dbReference type="Pfam" id="PF02811">
    <property type="entry name" value="PHP"/>
    <property type="match status" value="1"/>
</dbReference>
<dbReference type="PANTHER" id="PTHR21039:SF0">
    <property type="entry name" value="HISTIDINOL-PHOSPHATASE"/>
    <property type="match status" value="1"/>
</dbReference>
<dbReference type="Gene3D" id="3.20.20.140">
    <property type="entry name" value="Metal-dependent hydrolases"/>
    <property type="match status" value="1"/>
</dbReference>
<keyword evidence="5 8" id="KW-0378">Hydrolase</keyword>
<evidence type="ECO:0000313" key="11">
    <source>
        <dbReference type="Proteomes" id="UP000603865"/>
    </source>
</evidence>
<reference evidence="10" key="2">
    <citation type="submission" date="2020-09" db="EMBL/GenBank/DDBJ databases">
        <authorList>
            <person name="Sun Q."/>
            <person name="Ohkuma M."/>
        </authorList>
    </citation>
    <scope>NUCLEOTIDE SEQUENCE</scope>
    <source>
        <strain evidence="10">JCM 31311</strain>
    </source>
</reference>
<evidence type="ECO:0000256" key="7">
    <source>
        <dbReference type="ARBA" id="ARBA00049158"/>
    </source>
</evidence>
<evidence type="ECO:0000256" key="4">
    <source>
        <dbReference type="ARBA" id="ARBA00022605"/>
    </source>
</evidence>
<dbReference type="Proteomes" id="UP000603865">
    <property type="component" value="Unassembled WGS sequence"/>
</dbReference>
<dbReference type="RefSeq" id="WP_189090103.1">
    <property type="nucleotide sequence ID" value="NZ_BMQL01000009.1"/>
</dbReference>
<organism evidence="10 11">
    <name type="scientific">Deinococcus ruber</name>
    <dbReference type="NCBI Taxonomy" id="1848197"/>
    <lineage>
        <taxon>Bacteria</taxon>
        <taxon>Thermotogati</taxon>
        <taxon>Deinococcota</taxon>
        <taxon>Deinococci</taxon>
        <taxon>Deinococcales</taxon>
        <taxon>Deinococcaceae</taxon>
        <taxon>Deinococcus</taxon>
    </lineage>
</organism>
<dbReference type="SUPFAM" id="SSF89550">
    <property type="entry name" value="PHP domain-like"/>
    <property type="match status" value="1"/>
</dbReference>
<evidence type="ECO:0000259" key="9">
    <source>
        <dbReference type="Pfam" id="PF02811"/>
    </source>
</evidence>
<dbReference type="AlphaFoldDB" id="A0A918C739"/>
<dbReference type="NCBIfam" id="NF005596">
    <property type="entry name" value="PRK07328.1"/>
    <property type="match status" value="1"/>
</dbReference>
<comment type="similarity">
    <text evidence="2 8">Belongs to the PHP hydrolase family. HisK subfamily.</text>
</comment>
<evidence type="ECO:0000313" key="10">
    <source>
        <dbReference type="EMBL" id="GGR08076.1"/>
    </source>
</evidence>
<dbReference type="NCBIfam" id="TIGR01856">
    <property type="entry name" value="hisJ_fam"/>
    <property type="match status" value="1"/>
</dbReference>
<dbReference type="CDD" id="cd12110">
    <property type="entry name" value="PHP_HisPPase_Hisj_like"/>
    <property type="match status" value="1"/>
</dbReference>
<evidence type="ECO:0000256" key="5">
    <source>
        <dbReference type="ARBA" id="ARBA00022801"/>
    </source>
</evidence>
<gene>
    <name evidence="10" type="primary">hisK</name>
    <name evidence="10" type="ORF">GCM10008957_21090</name>
</gene>
<evidence type="ECO:0000256" key="1">
    <source>
        <dbReference type="ARBA" id="ARBA00004970"/>
    </source>
</evidence>
<accession>A0A918C739</accession>
<dbReference type="InterPro" id="IPR010140">
    <property type="entry name" value="Histidinol_P_phosphatase_HisJ"/>
</dbReference>
<name>A0A918C739_9DEIO</name>
<dbReference type="GO" id="GO:0000105">
    <property type="term" value="P:L-histidine biosynthetic process"/>
    <property type="evidence" value="ECO:0007669"/>
    <property type="project" value="UniProtKB-UniRule"/>
</dbReference>
<keyword evidence="11" id="KW-1185">Reference proteome</keyword>
<feature type="domain" description="PHP" evidence="9">
    <location>
        <begin position="6"/>
        <end position="196"/>
    </location>
</feature>
<dbReference type="GO" id="GO:0005737">
    <property type="term" value="C:cytoplasm"/>
    <property type="evidence" value="ECO:0007669"/>
    <property type="project" value="TreeGrafter"/>
</dbReference>
<dbReference type="InterPro" id="IPR004013">
    <property type="entry name" value="PHP_dom"/>
</dbReference>
<keyword evidence="6 8" id="KW-0368">Histidine biosynthesis</keyword>
<reference evidence="10" key="1">
    <citation type="journal article" date="2014" name="Int. J. Syst. Evol. Microbiol.">
        <title>Complete genome sequence of Corynebacterium casei LMG S-19264T (=DSM 44701T), isolated from a smear-ripened cheese.</title>
        <authorList>
            <consortium name="US DOE Joint Genome Institute (JGI-PGF)"/>
            <person name="Walter F."/>
            <person name="Albersmeier A."/>
            <person name="Kalinowski J."/>
            <person name="Ruckert C."/>
        </authorList>
    </citation>
    <scope>NUCLEOTIDE SEQUENCE</scope>
    <source>
        <strain evidence="10">JCM 31311</strain>
    </source>
</reference>
<comment type="pathway">
    <text evidence="1 8">Amino-acid biosynthesis; L-histidine biosynthesis; L-histidine from 5-phospho-alpha-D-ribose 1-diphosphate: step 8/9.</text>
</comment>
<evidence type="ECO:0000256" key="3">
    <source>
        <dbReference type="ARBA" id="ARBA00013085"/>
    </source>
</evidence>
<dbReference type="InterPro" id="IPR016195">
    <property type="entry name" value="Pol/histidinol_Pase-like"/>
</dbReference>